<organism evidence="2 3">
    <name type="scientific">Nephila pilipes</name>
    <name type="common">Giant wood spider</name>
    <name type="synonym">Nephila maculata</name>
    <dbReference type="NCBI Taxonomy" id="299642"/>
    <lineage>
        <taxon>Eukaryota</taxon>
        <taxon>Metazoa</taxon>
        <taxon>Ecdysozoa</taxon>
        <taxon>Arthropoda</taxon>
        <taxon>Chelicerata</taxon>
        <taxon>Arachnida</taxon>
        <taxon>Araneae</taxon>
        <taxon>Araneomorphae</taxon>
        <taxon>Entelegynae</taxon>
        <taxon>Araneoidea</taxon>
        <taxon>Nephilidae</taxon>
        <taxon>Nephila</taxon>
    </lineage>
</organism>
<feature type="region of interest" description="Disordered" evidence="1">
    <location>
        <begin position="1"/>
        <end position="48"/>
    </location>
</feature>
<feature type="compositionally biased region" description="Acidic residues" evidence="1">
    <location>
        <begin position="26"/>
        <end position="44"/>
    </location>
</feature>
<name>A0A8X6U0Y1_NEPPI</name>
<protein>
    <submittedName>
        <fullName evidence="2">Uncharacterized protein</fullName>
    </submittedName>
</protein>
<accession>A0A8X6U0Y1</accession>
<sequence length="86" mass="10135">MARTKQTAQKEKAESIANTDRHDLENDTDNDEMETMDMENENSTDQDRNMEACFLRTNSLTLHYPEYMEPILPTRDNDMEFNVQKS</sequence>
<evidence type="ECO:0000313" key="2">
    <source>
        <dbReference type="EMBL" id="GFT78606.1"/>
    </source>
</evidence>
<reference evidence="2" key="1">
    <citation type="submission" date="2020-08" db="EMBL/GenBank/DDBJ databases">
        <title>Multicomponent nature underlies the extraordinary mechanical properties of spider dragline silk.</title>
        <authorList>
            <person name="Kono N."/>
            <person name="Nakamura H."/>
            <person name="Mori M."/>
            <person name="Yoshida Y."/>
            <person name="Ohtoshi R."/>
            <person name="Malay A.D."/>
            <person name="Moran D.A.P."/>
            <person name="Tomita M."/>
            <person name="Numata K."/>
            <person name="Arakawa K."/>
        </authorList>
    </citation>
    <scope>NUCLEOTIDE SEQUENCE</scope>
</reference>
<feature type="compositionally biased region" description="Basic and acidic residues" evidence="1">
    <location>
        <begin position="8"/>
        <end position="25"/>
    </location>
</feature>
<gene>
    <name evidence="2" type="ORF">NPIL_198701</name>
</gene>
<dbReference type="EMBL" id="BMAW01118216">
    <property type="protein sequence ID" value="GFT78606.1"/>
    <property type="molecule type" value="Genomic_DNA"/>
</dbReference>
<evidence type="ECO:0000256" key="1">
    <source>
        <dbReference type="SAM" id="MobiDB-lite"/>
    </source>
</evidence>
<evidence type="ECO:0000313" key="3">
    <source>
        <dbReference type="Proteomes" id="UP000887013"/>
    </source>
</evidence>
<comment type="caution">
    <text evidence="2">The sequence shown here is derived from an EMBL/GenBank/DDBJ whole genome shotgun (WGS) entry which is preliminary data.</text>
</comment>
<dbReference type="AlphaFoldDB" id="A0A8X6U0Y1"/>
<keyword evidence="3" id="KW-1185">Reference proteome</keyword>
<proteinExistence type="predicted"/>
<dbReference type="Proteomes" id="UP000887013">
    <property type="component" value="Unassembled WGS sequence"/>
</dbReference>